<evidence type="ECO:0000313" key="4">
    <source>
        <dbReference type="EMBL" id="KAH7241279.1"/>
    </source>
</evidence>
<reference evidence="4" key="1">
    <citation type="journal article" date="2021" name="Nat. Commun.">
        <title>Genetic determinants of endophytism in the Arabidopsis root mycobiome.</title>
        <authorList>
            <person name="Mesny F."/>
            <person name="Miyauchi S."/>
            <person name="Thiergart T."/>
            <person name="Pickel B."/>
            <person name="Atanasova L."/>
            <person name="Karlsson M."/>
            <person name="Huettel B."/>
            <person name="Barry K.W."/>
            <person name="Haridas S."/>
            <person name="Chen C."/>
            <person name="Bauer D."/>
            <person name="Andreopoulos W."/>
            <person name="Pangilinan J."/>
            <person name="LaButti K."/>
            <person name="Riley R."/>
            <person name="Lipzen A."/>
            <person name="Clum A."/>
            <person name="Drula E."/>
            <person name="Henrissat B."/>
            <person name="Kohler A."/>
            <person name="Grigoriev I.V."/>
            <person name="Martin F.M."/>
            <person name="Hacquard S."/>
        </authorList>
    </citation>
    <scope>NUCLEOTIDE SEQUENCE</scope>
    <source>
        <strain evidence="4">MPI-SDFR-AT-0068</strain>
    </source>
</reference>
<keyword evidence="3" id="KW-0472">Membrane</keyword>
<keyword evidence="2" id="KW-0560">Oxidoreductase</keyword>
<dbReference type="Proteomes" id="UP000813427">
    <property type="component" value="Unassembled WGS sequence"/>
</dbReference>
<dbReference type="PANTHER" id="PTHR11972">
    <property type="entry name" value="NADPH OXIDASE"/>
    <property type="match status" value="1"/>
</dbReference>
<protein>
    <recommendedName>
        <fullName evidence="6">Ferric oxidoreductase domain-containing protein</fullName>
    </recommendedName>
</protein>
<gene>
    <name evidence="4" type="ORF">BKA59DRAFT_493877</name>
</gene>
<feature type="transmembrane region" description="Helical" evidence="3">
    <location>
        <begin position="48"/>
        <end position="70"/>
    </location>
</feature>
<keyword evidence="1" id="KW-0813">Transport</keyword>
<keyword evidence="3" id="KW-0812">Transmembrane</keyword>
<feature type="transmembrane region" description="Helical" evidence="3">
    <location>
        <begin position="139"/>
        <end position="159"/>
    </location>
</feature>
<evidence type="ECO:0000256" key="2">
    <source>
        <dbReference type="ARBA" id="ARBA00023002"/>
    </source>
</evidence>
<evidence type="ECO:0008006" key="6">
    <source>
        <dbReference type="Google" id="ProtNLM"/>
    </source>
</evidence>
<feature type="transmembrane region" description="Helical" evidence="3">
    <location>
        <begin position="7"/>
        <end position="28"/>
    </location>
</feature>
<dbReference type="GO" id="GO:0016491">
    <property type="term" value="F:oxidoreductase activity"/>
    <property type="evidence" value="ECO:0007669"/>
    <property type="project" value="UniProtKB-KW"/>
</dbReference>
<sequence>MGTLLQIMTLIVTILASAAASLVTMHFWSYATMCSEEYFSYHTRLHIIIYYGFLSLTLCLLFLHACSSAVRSFVGFQLLANVPLLGQRLTLDGLFTCIWISVLAFDPVIYWFPTQLEFWGDQTQAFSVHHNTLLLSHKLISYLFSITVAAHGITYIDYATDGSTIPVTSILYLREKHYNLFYYTHVICGNVIFIASCIHASTNFYLLLSGLLLWIGDWIRRLFFGETNGLSTKTLATIENLGGNWIRISLPATRSSKGLLEKPLMTCEPALYYYPNVPSISKRTTGKSEKRLENEWTWKLGALVPNFQESWPLEIRLEVPYRINDMGYASVSYIVCIVGGTGVTGALSLARWWLYAGSINNSRFTLIWTLRTAELLEVKESHLSSENGRLDPAVILEQALVGNGLVADAPGPGATQRACVETQSKIVKSKRGGCQGTWVVEDLSWYMSRY</sequence>
<keyword evidence="1" id="KW-0249">Electron transport</keyword>
<comment type="caution">
    <text evidence="4">The sequence shown here is derived from an EMBL/GenBank/DDBJ whole genome shotgun (WGS) entry which is preliminary data.</text>
</comment>
<organism evidence="4 5">
    <name type="scientific">Fusarium tricinctum</name>
    <dbReference type="NCBI Taxonomy" id="61284"/>
    <lineage>
        <taxon>Eukaryota</taxon>
        <taxon>Fungi</taxon>
        <taxon>Dikarya</taxon>
        <taxon>Ascomycota</taxon>
        <taxon>Pezizomycotina</taxon>
        <taxon>Sordariomycetes</taxon>
        <taxon>Hypocreomycetidae</taxon>
        <taxon>Hypocreales</taxon>
        <taxon>Nectriaceae</taxon>
        <taxon>Fusarium</taxon>
        <taxon>Fusarium tricinctum species complex</taxon>
    </lineage>
</organism>
<evidence type="ECO:0000256" key="3">
    <source>
        <dbReference type="SAM" id="Phobius"/>
    </source>
</evidence>
<proteinExistence type="predicted"/>
<feature type="transmembrane region" description="Helical" evidence="3">
    <location>
        <begin position="331"/>
        <end position="354"/>
    </location>
</feature>
<keyword evidence="3" id="KW-1133">Transmembrane helix</keyword>
<accession>A0A8K0RUH5</accession>
<dbReference type="GO" id="GO:0005886">
    <property type="term" value="C:plasma membrane"/>
    <property type="evidence" value="ECO:0007669"/>
    <property type="project" value="TreeGrafter"/>
</dbReference>
<dbReference type="InterPro" id="IPR039261">
    <property type="entry name" value="FNR_nucleotide-bd"/>
</dbReference>
<keyword evidence="5" id="KW-1185">Reference proteome</keyword>
<evidence type="ECO:0000313" key="5">
    <source>
        <dbReference type="Proteomes" id="UP000813427"/>
    </source>
</evidence>
<dbReference type="AlphaFoldDB" id="A0A8K0RUH5"/>
<dbReference type="InterPro" id="IPR050369">
    <property type="entry name" value="RBOH/FRE"/>
</dbReference>
<evidence type="ECO:0000256" key="1">
    <source>
        <dbReference type="ARBA" id="ARBA00022982"/>
    </source>
</evidence>
<dbReference type="SUPFAM" id="SSF52343">
    <property type="entry name" value="Ferredoxin reductase-like, C-terminal NADP-linked domain"/>
    <property type="match status" value="1"/>
</dbReference>
<dbReference type="OrthoDB" id="10006946at2759"/>
<dbReference type="EMBL" id="JAGPXF010000005">
    <property type="protein sequence ID" value="KAH7241279.1"/>
    <property type="molecule type" value="Genomic_DNA"/>
</dbReference>
<feature type="transmembrane region" description="Helical" evidence="3">
    <location>
        <begin position="91"/>
        <end position="112"/>
    </location>
</feature>
<dbReference type="PANTHER" id="PTHR11972:SF69">
    <property type="entry name" value="FERRIC REDUCTION OXIDASE 6-RELATED"/>
    <property type="match status" value="1"/>
</dbReference>
<dbReference type="Gene3D" id="3.40.50.80">
    <property type="entry name" value="Nucleotide-binding domain of ferredoxin-NADP reductase (FNR) module"/>
    <property type="match status" value="1"/>
</dbReference>
<name>A0A8K0RUH5_9HYPO</name>